<evidence type="ECO:0000259" key="5">
    <source>
        <dbReference type="PROSITE" id="PS50931"/>
    </source>
</evidence>
<dbReference type="AlphaFoldDB" id="A0A328FIE9"/>
<dbReference type="PROSITE" id="PS50931">
    <property type="entry name" value="HTH_LYSR"/>
    <property type="match status" value="1"/>
</dbReference>
<evidence type="ECO:0000256" key="2">
    <source>
        <dbReference type="ARBA" id="ARBA00023015"/>
    </source>
</evidence>
<dbReference type="InterPro" id="IPR050176">
    <property type="entry name" value="LTTR"/>
</dbReference>
<name>A0A328FIE9_9BACT</name>
<keyword evidence="3" id="KW-0238">DNA-binding</keyword>
<dbReference type="PANTHER" id="PTHR30579">
    <property type="entry name" value="TRANSCRIPTIONAL REGULATOR"/>
    <property type="match status" value="1"/>
</dbReference>
<dbReference type="Proteomes" id="UP000293902">
    <property type="component" value="Chromosome"/>
</dbReference>
<dbReference type="Proteomes" id="UP000248798">
    <property type="component" value="Unassembled WGS sequence"/>
</dbReference>
<dbReference type="Pfam" id="PF00126">
    <property type="entry name" value="HTH_1"/>
    <property type="match status" value="1"/>
</dbReference>
<gene>
    <name evidence="7" type="ORF">DO021_07045</name>
    <name evidence="6" type="ORF">EYB58_19815</name>
</gene>
<comment type="similarity">
    <text evidence="1">Belongs to the LysR transcriptional regulatory family.</text>
</comment>
<reference evidence="7 8" key="1">
    <citation type="submission" date="2018-06" db="EMBL/GenBank/DDBJ databases">
        <title>Complete Genome Sequence of Desulfobacter hydrogenophilus (DSM3380).</title>
        <authorList>
            <person name="Marietou A."/>
            <person name="Schreiber L."/>
            <person name="Marshall I."/>
            <person name="Jorgensen B."/>
        </authorList>
    </citation>
    <scope>NUCLEOTIDE SEQUENCE [LARGE SCALE GENOMIC DNA]</scope>
    <source>
        <strain evidence="7 8">DSM 3380</strain>
    </source>
</reference>
<dbReference type="InterPro" id="IPR000847">
    <property type="entry name" value="LysR_HTH_N"/>
</dbReference>
<dbReference type="InterPro" id="IPR005119">
    <property type="entry name" value="LysR_subst-bd"/>
</dbReference>
<dbReference type="EMBL" id="QLNI01000011">
    <property type="protein sequence ID" value="RAM02787.1"/>
    <property type="molecule type" value="Genomic_DNA"/>
</dbReference>
<evidence type="ECO:0000313" key="7">
    <source>
        <dbReference type="EMBL" id="RAM02787.1"/>
    </source>
</evidence>
<organism evidence="7 8">
    <name type="scientific">Desulfobacter hydrogenophilus</name>
    <dbReference type="NCBI Taxonomy" id="2291"/>
    <lineage>
        <taxon>Bacteria</taxon>
        <taxon>Pseudomonadati</taxon>
        <taxon>Thermodesulfobacteriota</taxon>
        <taxon>Desulfobacteria</taxon>
        <taxon>Desulfobacterales</taxon>
        <taxon>Desulfobacteraceae</taxon>
        <taxon>Desulfobacter</taxon>
    </lineage>
</organism>
<dbReference type="PRINTS" id="PR00039">
    <property type="entry name" value="HTHLYSR"/>
</dbReference>
<keyword evidence="9" id="KW-1185">Reference proteome</keyword>
<evidence type="ECO:0000256" key="4">
    <source>
        <dbReference type="ARBA" id="ARBA00023163"/>
    </source>
</evidence>
<dbReference type="SUPFAM" id="SSF46785">
    <property type="entry name" value="Winged helix' DNA-binding domain"/>
    <property type="match status" value="1"/>
</dbReference>
<sequence length="313" mass="34570">MGKMPGWRFFPRSGFVQQAIMAHMIPIDLDINMLRCFKAVAETGSFTKAGNNIGLTQAGVSTKIRRLEERLDAKVFNRTSKKLSLTHEGEILLTHAQRILSAHDEAVSQLTTPKAFGLLRVGLIDYVLPELLPGILSQFRKRYPNISLEVQMDLGTGLIPAFEKGDLDLVVAGKDLYQGSCRVLIQEPLVWATGQGAEFDMHETLPLIALPSPCHFRKIATEALEQKNRKWKIGFTVTSISSVQTAVQAGLGLSVLPIGALKEGLNKAPSKLELPELPMFSIAIFADEQKKNNARDVFISYLEAEVGKQKSCR</sequence>
<dbReference type="Gene3D" id="3.40.190.10">
    <property type="entry name" value="Periplasmic binding protein-like II"/>
    <property type="match status" value="2"/>
</dbReference>
<evidence type="ECO:0000313" key="6">
    <source>
        <dbReference type="EMBL" id="QBH14966.1"/>
    </source>
</evidence>
<evidence type="ECO:0000313" key="8">
    <source>
        <dbReference type="Proteomes" id="UP000248798"/>
    </source>
</evidence>
<dbReference type="Pfam" id="PF03466">
    <property type="entry name" value="LysR_substrate"/>
    <property type="match status" value="1"/>
</dbReference>
<dbReference type="GO" id="GO:0003700">
    <property type="term" value="F:DNA-binding transcription factor activity"/>
    <property type="evidence" value="ECO:0007669"/>
    <property type="project" value="InterPro"/>
</dbReference>
<proteinExistence type="inferred from homology"/>
<feature type="domain" description="HTH lysR-type" evidence="5">
    <location>
        <begin position="29"/>
        <end position="86"/>
    </location>
</feature>
<keyword evidence="4" id="KW-0804">Transcription</keyword>
<dbReference type="GO" id="GO:0003677">
    <property type="term" value="F:DNA binding"/>
    <property type="evidence" value="ECO:0007669"/>
    <property type="project" value="UniProtKB-KW"/>
</dbReference>
<keyword evidence="2" id="KW-0805">Transcription regulation</keyword>
<dbReference type="PANTHER" id="PTHR30579:SF7">
    <property type="entry name" value="HTH-TYPE TRANSCRIPTIONAL REGULATOR LRHA-RELATED"/>
    <property type="match status" value="1"/>
</dbReference>
<dbReference type="InterPro" id="IPR036388">
    <property type="entry name" value="WH-like_DNA-bd_sf"/>
</dbReference>
<accession>A0A328FIE9</accession>
<dbReference type="SUPFAM" id="SSF53850">
    <property type="entry name" value="Periplasmic binding protein-like II"/>
    <property type="match status" value="1"/>
</dbReference>
<evidence type="ECO:0000313" key="9">
    <source>
        <dbReference type="Proteomes" id="UP000293902"/>
    </source>
</evidence>
<dbReference type="OrthoDB" id="464481at2"/>
<dbReference type="EMBL" id="CP036313">
    <property type="protein sequence ID" value="QBH14966.1"/>
    <property type="molecule type" value="Genomic_DNA"/>
</dbReference>
<dbReference type="FunFam" id="1.10.10.10:FF:000001">
    <property type="entry name" value="LysR family transcriptional regulator"/>
    <property type="match status" value="1"/>
</dbReference>
<dbReference type="InterPro" id="IPR036390">
    <property type="entry name" value="WH_DNA-bd_sf"/>
</dbReference>
<reference evidence="6 9" key="2">
    <citation type="submission" date="2019-02" db="EMBL/GenBank/DDBJ databases">
        <title>Complete genome sequence of Desulfobacter hydrogenophilus AcRS1.</title>
        <authorList>
            <person name="Marietou A."/>
            <person name="Lund M.B."/>
            <person name="Marshall I.P.G."/>
            <person name="Schreiber L."/>
            <person name="Jorgensen B."/>
        </authorList>
    </citation>
    <scope>NUCLEOTIDE SEQUENCE [LARGE SCALE GENOMIC DNA]</scope>
    <source>
        <strain evidence="6 9">AcRS1</strain>
    </source>
</reference>
<evidence type="ECO:0000256" key="1">
    <source>
        <dbReference type="ARBA" id="ARBA00009437"/>
    </source>
</evidence>
<protein>
    <submittedName>
        <fullName evidence="7">LysR family transcriptional regulator</fullName>
    </submittedName>
</protein>
<evidence type="ECO:0000256" key="3">
    <source>
        <dbReference type="ARBA" id="ARBA00023125"/>
    </source>
</evidence>
<dbReference type="Gene3D" id="1.10.10.10">
    <property type="entry name" value="Winged helix-like DNA-binding domain superfamily/Winged helix DNA-binding domain"/>
    <property type="match status" value="1"/>
</dbReference>